<evidence type="ECO:0008006" key="6">
    <source>
        <dbReference type="Google" id="ProtNLM"/>
    </source>
</evidence>
<reference evidence="4" key="1">
    <citation type="submission" date="2020-12" db="EMBL/GenBank/DDBJ databases">
        <title>Oil enriched cultivation method for isolating marine PHA-producing bacteria.</title>
        <authorList>
            <person name="Zheng W."/>
            <person name="Yu S."/>
            <person name="Huang Y."/>
        </authorList>
    </citation>
    <scope>NUCLEOTIDE SEQUENCE</scope>
    <source>
        <strain evidence="4">SY-2-12</strain>
    </source>
</reference>
<name>A0A939J2N0_9HYPH</name>
<comment type="caution">
    <text evidence="4">The sequence shown here is derived from an EMBL/GenBank/DDBJ whole genome shotgun (WGS) entry which is preliminary data.</text>
</comment>
<proteinExistence type="predicted"/>
<dbReference type="EMBL" id="JAEKJZ010000001">
    <property type="protein sequence ID" value="MBN9668774.1"/>
    <property type="molecule type" value="Genomic_DNA"/>
</dbReference>
<dbReference type="Proteomes" id="UP000664096">
    <property type="component" value="Unassembled WGS sequence"/>
</dbReference>
<dbReference type="AlphaFoldDB" id="A0A939J2N0"/>
<dbReference type="Pfam" id="PF20506">
    <property type="entry name" value="DUF6732"/>
    <property type="match status" value="1"/>
</dbReference>
<feature type="chain" id="PRO_5037335564" description="LPXTG-motif cell wall-anchored protein" evidence="3">
    <location>
        <begin position="21"/>
        <end position="83"/>
    </location>
</feature>
<gene>
    <name evidence="4" type="ORF">JF539_00400</name>
</gene>
<keyword evidence="3" id="KW-0732">Signal</keyword>
<dbReference type="InterPro" id="IPR046619">
    <property type="entry name" value="DUF6732"/>
</dbReference>
<protein>
    <recommendedName>
        <fullName evidence="6">LPXTG-motif cell wall-anchored protein</fullName>
    </recommendedName>
</protein>
<keyword evidence="2" id="KW-0472">Membrane</keyword>
<keyword evidence="2" id="KW-1133">Transmembrane helix</keyword>
<sequence>MIQRMMFFCSASLLTGPAFAHGGHLGELAGHSHWVGAAALAGAALVAGLVALRDRKRKKSEDPEDKEQAEDASGNDQTAGDPA</sequence>
<accession>A0A939J2N0</accession>
<organism evidence="4 5">
    <name type="scientific">Roseibium aggregatum</name>
    <dbReference type="NCBI Taxonomy" id="187304"/>
    <lineage>
        <taxon>Bacteria</taxon>
        <taxon>Pseudomonadati</taxon>
        <taxon>Pseudomonadota</taxon>
        <taxon>Alphaproteobacteria</taxon>
        <taxon>Hyphomicrobiales</taxon>
        <taxon>Stappiaceae</taxon>
        <taxon>Roseibium</taxon>
    </lineage>
</organism>
<evidence type="ECO:0000256" key="2">
    <source>
        <dbReference type="SAM" id="Phobius"/>
    </source>
</evidence>
<feature type="region of interest" description="Disordered" evidence="1">
    <location>
        <begin position="54"/>
        <end position="83"/>
    </location>
</feature>
<evidence type="ECO:0000256" key="1">
    <source>
        <dbReference type="SAM" id="MobiDB-lite"/>
    </source>
</evidence>
<evidence type="ECO:0000256" key="3">
    <source>
        <dbReference type="SAM" id="SignalP"/>
    </source>
</evidence>
<feature type="compositionally biased region" description="Polar residues" evidence="1">
    <location>
        <begin position="74"/>
        <end position="83"/>
    </location>
</feature>
<evidence type="ECO:0000313" key="5">
    <source>
        <dbReference type="Proteomes" id="UP000664096"/>
    </source>
</evidence>
<keyword evidence="2" id="KW-0812">Transmembrane</keyword>
<feature type="transmembrane region" description="Helical" evidence="2">
    <location>
        <begin position="32"/>
        <end position="52"/>
    </location>
</feature>
<dbReference type="RefSeq" id="WP_207137994.1">
    <property type="nucleotide sequence ID" value="NZ_JAEKJZ010000001.1"/>
</dbReference>
<feature type="signal peptide" evidence="3">
    <location>
        <begin position="1"/>
        <end position="20"/>
    </location>
</feature>
<evidence type="ECO:0000313" key="4">
    <source>
        <dbReference type="EMBL" id="MBN9668774.1"/>
    </source>
</evidence>